<evidence type="ECO:0000313" key="3">
    <source>
        <dbReference type="Proteomes" id="UP000821837"/>
    </source>
</evidence>
<dbReference type="AlphaFoldDB" id="A0A9D4T8R0"/>
<organism evidence="2 3">
    <name type="scientific">Rhipicephalus sanguineus</name>
    <name type="common">Brown dog tick</name>
    <name type="synonym">Ixodes sanguineus</name>
    <dbReference type="NCBI Taxonomy" id="34632"/>
    <lineage>
        <taxon>Eukaryota</taxon>
        <taxon>Metazoa</taxon>
        <taxon>Ecdysozoa</taxon>
        <taxon>Arthropoda</taxon>
        <taxon>Chelicerata</taxon>
        <taxon>Arachnida</taxon>
        <taxon>Acari</taxon>
        <taxon>Parasitiformes</taxon>
        <taxon>Ixodida</taxon>
        <taxon>Ixodoidea</taxon>
        <taxon>Ixodidae</taxon>
        <taxon>Rhipicephalinae</taxon>
        <taxon>Rhipicephalus</taxon>
        <taxon>Rhipicephalus</taxon>
    </lineage>
</organism>
<reference evidence="2" key="2">
    <citation type="submission" date="2021-09" db="EMBL/GenBank/DDBJ databases">
        <authorList>
            <person name="Jia N."/>
            <person name="Wang J."/>
            <person name="Shi W."/>
            <person name="Du L."/>
            <person name="Sun Y."/>
            <person name="Zhan W."/>
            <person name="Jiang J."/>
            <person name="Wang Q."/>
            <person name="Zhang B."/>
            <person name="Ji P."/>
            <person name="Sakyi L.B."/>
            <person name="Cui X."/>
            <person name="Yuan T."/>
            <person name="Jiang B."/>
            <person name="Yang W."/>
            <person name="Lam T.T.-Y."/>
            <person name="Chang Q."/>
            <person name="Ding S."/>
            <person name="Wang X."/>
            <person name="Zhu J."/>
            <person name="Ruan X."/>
            <person name="Zhao L."/>
            <person name="Wei J."/>
            <person name="Que T."/>
            <person name="Du C."/>
            <person name="Cheng J."/>
            <person name="Dai P."/>
            <person name="Han X."/>
            <person name="Huang E."/>
            <person name="Gao Y."/>
            <person name="Liu J."/>
            <person name="Shao H."/>
            <person name="Ye R."/>
            <person name="Li L."/>
            <person name="Wei W."/>
            <person name="Wang X."/>
            <person name="Wang C."/>
            <person name="Huo Q."/>
            <person name="Li W."/>
            <person name="Guo W."/>
            <person name="Chen H."/>
            <person name="Chen S."/>
            <person name="Zhou L."/>
            <person name="Zhou L."/>
            <person name="Ni X."/>
            <person name="Tian J."/>
            <person name="Zhou Y."/>
            <person name="Sheng Y."/>
            <person name="Liu T."/>
            <person name="Pan Y."/>
            <person name="Xia L."/>
            <person name="Li J."/>
            <person name="Zhao F."/>
            <person name="Cao W."/>
        </authorList>
    </citation>
    <scope>NUCLEOTIDE SEQUENCE</scope>
    <source>
        <strain evidence="2">Rsan-2018</strain>
        <tissue evidence="2">Larvae</tissue>
    </source>
</reference>
<sequence>MATARKLAHLEFLEVVFLSSSSDDDDSEDEILLSLAIRPSDETPKVRDFVGEIVKLYTDIDFRKHFRVPRNVCDSLIADYESSQFYPKAERGRRPEKTPEEHVLSFLW</sequence>
<accession>A0A9D4T8R0</accession>
<name>A0A9D4T8R0_RHISA</name>
<protein>
    <submittedName>
        <fullName evidence="2">Uncharacterized protein</fullName>
    </submittedName>
</protein>
<dbReference type="EMBL" id="JABSTV010001245">
    <property type="protein sequence ID" value="KAH7982685.1"/>
    <property type="molecule type" value="Genomic_DNA"/>
</dbReference>
<keyword evidence="3" id="KW-1185">Reference proteome</keyword>
<dbReference type="Proteomes" id="UP000821837">
    <property type="component" value="Chromosome 1"/>
</dbReference>
<gene>
    <name evidence="2" type="ORF">HPB52_006501</name>
</gene>
<evidence type="ECO:0000313" key="2">
    <source>
        <dbReference type="EMBL" id="KAH7982685.1"/>
    </source>
</evidence>
<reference evidence="2" key="1">
    <citation type="journal article" date="2020" name="Cell">
        <title>Large-Scale Comparative Analyses of Tick Genomes Elucidate Their Genetic Diversity and Vector Capacities.</title>
        <authorList>
            <consortium name="Tick Genome and Microbiome Consortium (TIGMIC)"/>
            <person name="Jia N."/>
            <person name="Wang J."/>
            <person name="Shi W."/>
            <person name="Du L."/>
            <person name="Sun Y."/>
            <person name="Zhan W."/>
            <person name="Jiang J.F."/>
            <person name="Wang Q."/>
            <person name="Zhang B."/>
            <person name="Ji P."/>
            <person name="Bell-Sakyi L."/>
            <person name="Cui X.M."/>
            <person name="Yuan T.T."/>
            <person name="Jiang B.G."/>
            <person name="Yang W.F."/>
            <person name="Lam T.T."/>
            <person name="Chang Q.C."/>
            <person name="Ding S.J."/>
            <person name="Wang X.J."/>
            <person name="Zhu J.G."/>
            <person name="Ruan X.D."/>
            <person name="Zhao L."/>
            <person name="Wei J.T."/>
            <person name="Ye R.Z."/>
            <person name="Que T.C."/>
            <person name="Du C.H."/>
            <person name="Zhou Y.H."/>
            <person name="Cheng J.X."/>
            <person name="Dai P.F."/>
            <person name="Guo W.B."/>
            <person name="Han X.H."/>
            <person name="Huang E.J."/>
            <person name="Li L.F."/>
            <person name="Wei W."/>
            <person name="Gao Y.C."/>
            <person name="Liu J.Z."/>
            <person name="Shao H.Z."/>
            <person name="Wang X."/>
            <person name="Wang C.C."/>
            <person name="Yang T.C."/>
            <person name="Huo Q.B."/>
            <person name="Li W."/>
            <person name="Chen H.Y."/>
            <person name="Chen S.E."/>
            <person name="Zhou L.G."/>
            <person name="Ni X.B."/>
            <person name="Tian J.H."/>
            <person name="Sheng Y."/>
            <person name="Liu T."/>
            <person name="Pan Y.S."/>
            <person name="Xia L.Y."/>
            <person name="Li J."/>
            <person name="Zhao F."/>
            <person name="Cao W.C."/>
        </authorList>
    </citation>
    <scope>NUCLEOTIDE SEQUENCE</scope>
    <source>
        <strain evidence="2">Rsan-2018</strain>
    </source>
</reference>
<feature type="region of interest" description="Disordered" evidence="1">
    <location>
        <begin position="88"/>
        <end position="108"/>
    </location>
</feature>
<proteinExistence type="predicted"/>
<evidence type="ECO:0000256" key="1">
    <source>
        <dbReference type="SAM" id="MobiDB-lite"/>
    </source>
</evidence>
<comment type="caution">
    <text evidence="2">The sequence shown here is derived from an EMBL/GenBank/DDBJ whole genome shotgun (WGS) entry which is preliminary data.</text>
</comment>